<dbReference type="RefSeq" id="WP_122129468.1">
    <property type="nucleotide sequence ID" value="NZ_CP033230.1"/>
</dbReference>
<protein>
    <submittedName>
        <fullName evidence="1">Uncharacterized protein</fullName>
    </submittedName>
</protein>
<name>A0A3G2UMR7_SPHYA</name>
<accession>A0A3G2UMR7</accession>
<evidence type="ECO:0000313" key="2">
    <source>
        <dbReference type="Proteomes" id="UP000280708"/>
    </source>
</evidence>
<sequence length="197" mass="21323">MTSAINQHVLSGVIELAEEALDTKVGLGSIRQIDRDDLSVLIAAARTVLAAAPGPDLVEHVAGLIADEAGGDFGAPGAEERDAAERVISYFAARWHPMDQPPCVDDGRELRVIACWKSNDGLARVASGEIYYLNRVHLDWDDEGRRAEVCAADGTSSGWFERYEGIDGAVTFEPISDQFVTHLAWTDMPIMPEASRG</sequence>
<organism evidence="1 2">
    <name type="scientific">Sphingobium yanoikuyae</name>
    <name type="common">Sphingomonas yanoikuyae</name>
    <dbReference type="NCBI Taxonomy" id="13690"/>
    <lineage>
        <taxon>Bacteria</taxon>
        <taxon>Pseudomonadati</taxon>
        <taxon>Pseudomonadota</taxon>
        <taxon>Alphaproteobacteria</taxon>
        <taxon>Sphingomonadales</taxon>
        <taxon>Sphingomonadaceae</taxon>
        <taxon>Sphingobium</taxon>
    </lineage>
</organism>
<dbReference type="AlphaFoldDB" id="A0A3G2UMR7"/>
<reference evidence="1 2" key="1">
    <citation type="submission" date="2018-10" db="EMBL/GenBank/DDBJ databases">
        <title>Characterization and genome analysis of a novel bacterium Sphingobium yanoikuyae SJTF8 capable of degrading PAHs.</title>
        <authorList>
            <person name="Yin C."/>
            <person name="Xiong W."/>
            <person name="Liang R."/>
        </authorList>
    </citation>
    <scope>NUCLEOTIDE SEQUENCE [LARGE SCALE GENOMIC DNA]</scope>
    <source>
        <strain evidence="1 2">SJTF8</strain>
    </source>
</reference>
<gene>
    <name evidence="1" type="ORF">EBF16_05560</name>
</gene>
<dbReference type="Proteomes" id="UP000280708">
    <property type="component" value="Chromosome"/>
</dbReference>
<proteinExistence type="predicted"/>
<evidence type="ECO:0000313" key="1">
    <source>
        <dbReference type="EMBL" id="AYO76457.1"/>
    </source>
</evidence>
<dbReference type="EMBL" id="CP033230">
    <property type="protein sequence ID" value="AYO76457.1"/>
    <property type="molecule type" value="Genomic_DNA"/>
</dbReference>